<evidence type="ECO:0000313" key="1">
    <source>
        <dbReference type="EMBL" id="KJV67641.1"/>
    </source>
</evidence>
<dbReference type="EMBL" id="LANW01000001">
    <property type="protein sequence ID" value="KJV67641.1"/>
    <property type="molecule type" value="Genomic_DNA"/>
</dbReference>
<evidence type="ECO:0000313" key="2">
    <source>
        <dbReference type="Proteomes" id="UP000033385"/>
    </source>
</evidence>
<dbReference type="AlphaFoldDB" id="A0A0F3NIQ4"/>
<dbReference type="PATRIC" id="fig|1359153.3.peg.1171"/>
<dbReference type="Proteomes" id="UP000033385">
    <property type="component" value="Unassembled WGS sequence"/>
</dbReference>
<accession>A0A0F3NIQ4</accession>
<comment type="caution">
    <text evidence="1">The sequence shown here is derived from an EMBL/GenBank/DDBJ whole genome shotgun (WGS) entry which is preliminary data.</text>
</comment>
<protein>
    <submittedName>
        <fullName evidence="1">Uncharacterized protein</fullName>
    </submittedName>
</protein>
<name>A0A0F3NIQ4_ANAPH</name>
<proteinExistence type="predicted"/>
<organism evidence="1 2">
    <name type="scientific">Anaplasma phagocytophilum str. ApNP</name>
    <dbReference type="NCBI Taxonomy" id="1359153"/>
    <lineage>
        <taxon>Bacteria</taxon>
        <taxon>Pseudomonadati</taxon>
        <taxon>Pseudomonadota</taxon>
        <taxon>Alphaproteobacteria</taxon>
        <taxon>Rickettsiales</taxon>
        <taxon>Anaplasmataceae</taxon>
        <taxon>Anaplasma</taxon>
        <taxon>phagocytophilum group</taxon>
    </lineage>
</organism>
<gene>
    <name evidence="1" type="ORF">APHNP_1138</name>
</gene>
<reference evidence="1 2" key="1">
    <citation type="submission" date="2015-01" db="EMBL/GenBank/DDBJ databases">
        <title>Genome Sequencing of Rickettsiales.</title>
        <authorList>
            <person name="Daugherty S.C."/>
            <person name="Su Q."/>
            <person name="Abolude K."/>
            <person name="Beier-Sexton M."/>
            <person name="Carlyon J.A."/>
            <person name="Carter R."/>
            <person name="Day N.P."/>
            <person name="Dumler S.J."/>
            <person name="Dyachenko V."/>
            <person name="Godinez A."/>
            <person name="Kurtti T.J."/>
            <person name="Lichay M."/>
            <person name="Mullins K.E."/>
            <person name="Ott S."/>
            <person name="Pappas-Brown V."/>
            <person name="Paris D.H."/>
            <person name="Patel P."/>
            <person name="Richards A.L."/>
            <person name="Sadzewicz L."/>
            <person name="Sears K."/>
            <person name="Seidman D."/>
            <person name="Sengamalay N."/>
            <person name="Stenos J."/>
            <person name="Tallon L.J."/>
            <person name="Vincent G."/>
            <person name="Fraser C.M."/>
            <person name="Munderloh U."/>
            <person name="Dunning-Hotopp J.C."/>
        </authorList>
    </citation>
    <scope>NUCLEOTIDE SEQUENCE [LARGE SCALE GENOMIC DNA]</scope>
    <source>
        <strain evidence="1 2">ApNP</strain>
    </source>
</reference>
<sequence>MFRYVDGECGSCVGKRVGCHCFSLHVKLFYSNYLRCFSFTCLA</sequence>